<dbReference type="AlphaFoldDB" id="A0A2K3KPY3"/>
<name>A0A2K3KPY3_TRIPR</name>
<comment type="caution">
    <text evidence="1">The sequence shown here is derived from an EMBL/GenBank/DDBJ whole genome shotgun (WGS) entry which is preliminary data.</text>
</comment>
<reference evidence="1 2" key="1">
    <citation type="journal article" date="2014" name="Am. J. Bot.">
        <title>Genome assembly and annotation for red clover (Trifolium pratense; Fabaceae).</title>
        <authorList>
            <person name="Istvanek J."/>
            <person name="Jaros M."/>
            <person name="Krenek A."/>
            <person name="Repkova J."/>
        </authorList>
    </citation>
    <scope>NUCLEOTIDE SEQUENCE [LARGE SCALE GENOMIC DNA]</scope>
    <source>
        <strain evidence="2">cv. Tatra</strain>
        <tissue evidence="1">Young leaves</tissue>
    </source>
</reference>
<dbReference type="Proteomes" id="UP000236291">
    <property type="component" value="Unassembled WGS sequence"/>
</dbReference>
<accession>A0A2K3KPY3</accession>
<feature type="non-terminal residue" evidence="1">
    <location>
        <position position="1"/>
    </location>
</feature>
<organism evidence="1 2">
    <name type="scientific">Trifolium pratense</name>
    <name type="common">Red clover</name>
    <dbReference type="NCBI Taxonomy" id="57577"/>
    <lineage>
        <taxon>Eukaryota</taxon>
        <taxon>Viridiplantae</taxon>
        <taxon>Streptophyta</taxon>
        <taxon>Embryophyta</taxon>
        <taxon>Tracheophyta</taxon>
        <taxon>Spermatophyta</taxon>
        <taxon>Magnoliopsida</taxon>
        <taxon>eudicotyledons</taxon>
        <taxon>Gunneridae</taxon>
        <taxon>Pentapetalae</taxon>
        <taxon>rosids</taxon>
        <taxon>fabids</taxon>
        <taxon>Fabales</taxon>
        <taxon>Fabaceae</taxon>
        <taxon>Papilionoideae</taxon>
        <taxon>50 kb inversion clade</taxon>
        <taxon>NPAAA clade</taxon>
        <taxon>Hologalegina</taxon>
        <taxon>IRL clade</taxon>
        <taxon>Trifolieae</taxon>
        <taxon>Trifolium</taxon>
    </lineage>
</organism>
<reference evidence="1 2" key="2">
    <citation type="journal article" date="2017" name="Front. Plant Sci.">
        <title>Gene Classification and Mining of Molecular Markers Useful in Red Clover (Trifolium pratense) Breeding.</title>
        <authorList>
            <person name="Istvanek J."/>
            <person name="Dluhosova J."/>
            <person name="Dluhos P."/>
            <person name="Patkova L."/>
            <person name="Nedelnik J."/>
            <person name="Repkova J."/>
        </authorList>
    </citation>
    <scope>NUCLEOTIDE SEQUENCE [LARGE SCALE GENOMIC DNA]</scope>
    <source>
        <strain evidence="2">cv. Tatra</strain>
        <tissue evidence="1">Young leaves</tissue>
    </source>
</reference>
<evidence type="ECO:0000313" key="2">
    <source>
        <dbReference type="Proteomes" id="UP000236291"/>
    </source>
</evidence>
<sequence length="56" mass="6539">RRDPSSQRKEFSEAITRGVGVYHALREYWRNMESLTSDYAPRDGDYARHGLFESSS</sequence>
<gene>
    <name evidence="1" type="ORF">L195_g063930</name>
</gene>
<dbReference type="EMBL" id="ASHM01225684">
    <property type="protein sequence ID" value="PNX68329.1"/>
    <property type="molecule type" value="Genomic_DNA"/>
</dbReference>
<evidence type="ECO:0000313" key="1">
    <source>
        <dbReference type="EMBL" id="PNX68329.1"/>
    </source>
</evidence>
<protein>
    <submittedName>
        <fullName evidence="1">Uncharacterized protein</fullName>
    </submittedName>
</protein>
<proteinExistence type="predicted"/>